<dbReference type="AlphaFoldDB" id="A0A8C6EVM5"/>
<dbReference type="InterPro" id="IPR026205">
    <property type="entry name" value="PIBF1"/>
</dbReference>
<keyword evidence="1" id="KW-0175">Coiled coil</keyword>
<dbReference type="GO" id="GO:0005615">
    <property type="term" value="C:extracellular space"/>
    <property type="evidence" value="ECO:0007669"/>
    <property type="project" value="Ensembl"/>
</dbReference>
<name>A0A8C6EVM5_MARMA</name>
<dbReference type="GO" id="GO:0032733">
    <property type="term" value="P:positive regulation of interleukin-10 production"/>
    <property type="evidence" value="ECO:0007669"/>
    <property type="project" value="Ensembl"/>
</dbReference>
<dbReference type="GO" id="GO:1905515">
    <property type="term" value="P:non-motile cilium assembly"/>
    <property type="evidence" value="ECO:0007669"/>
    <property type="project" value="Ensembl"/>
</dbReference>
<feature type="coiled-coil region" evidence="1">
    <location>
        <begin position="437"/>
        <end position="513"/>
    </location>
</feature>
<protein>
    <submittedName>
        <fullName evidence="3">Progesterone immunomodulatory binding factor 1</fullName>
    </submittedName>
</protein>
<dbReference type="GO" id="GO:0034451">
    <property type="term" value="C:centriolar satellite"/>
    <property type="evidence" value="ECO:0007669"/>
    <property type="project" value="Ensembl"/>
</dbReference>
<accession>A0A8C6EVM5</accession>
<evidence type="ECO:0000313" key="3">
    <source>
        <dbReference type="Ensembl" id="ENSMMMP00000019310.1"/>
    </source>
</evidence>
<feature type="region of interest" description="Disordered" evidence="2">
    <location>
        <begin position="673"/>
        <end position="692"/>
    </location>
</feature>
<feature type="coiled-coil region" evidence="1">
    <location>
        <begin position="78"/>
        <end position="155"/>
    </location>
</feature>
<feature type="coiled-coil region" evidence="1">
    <location>
        <begin position="603"/>
        <end position="630"/>
    </location>
</feature>
<dbReference type="GO" id="GO:0031393">
    <property type="term" value="P:negative regulation of prostaglandin biosynthetic process"/>
    <property type="evidence" value="ECO:0007669"/>
    <property type="project" value="Ensembl"/>
</dbReference>
<dbReference type="GO" id="GO:0005136">
    <property type="term" value="F:interleukin-4 receptor binding"/>
    <property type="evidence" value="ECO:0007669"/>
    <property type="project" value="Ensembl"/>
</dbReference>
<keyword evidence="4" id="KW-1185">Reference proteome</keyword>
<dbReference type="Ensembl" id="ENSMMMT00000021937.1">
    <property type="protein sequence ID" value="ENSMMMP00000019310.1"/>
    <property type="gene ID" value="ENSMMMG00000017073.1"/>
</dbReference>
<dbReference type="GO" id="GO:0007080">
    <property type="term" value="P:mitotic metaphase chromosome alignment"/>
    <property type="evidence" value="ECO:0007669"/>
    <property type="project" value="Ensembl"/>
</dbReference>
<dbReference type="GO" id="GO:0032695">
    <property type="term" value="P:negative regulation of interleukin-12 production"/>
    <property type="evidence" value="ECO:0007669"/>
    <property type="project" value="Ensembl"/>
</dbReference>
<feature type="coiled-coil region" evidence="1">
    <location>
        <begin position="290"/>
        <end position="393"/>
    </location>
</feature>
<organism evidence="3 4">
    <name type="scientific">Marmota marmota marmota</name>
    <name type="common">Alpine marmot</name>
    <dbReference type="NCBI Taxonomy" id="9994"/>
    <lineage>
        <taxon>Eukaryota</taxon>
        <taxon>Metazoa</taxon>
        <taxon>Chordata</taxon>
        <taxon>Craniata</taxon>
        <taxon>Vertebrata</taxon>
        <taxon>Euteleostomi</taxon>
        <taxon>Mammalia</taxon>
        <taxon>Eutheria</taxon>
        <taxon>Euarchontoglires</taxon>
        <taxon>Glires</taxon>
        <taxon>Rodentia</taxon>
        <taxon>Sciuromorpha</taxon>
        <taxon>Sciuridae</taxon>
        <taxon>Xerinae</taxon>
        <taxon>Marmotini</taxon>
        <taxon>Marmota</taxon>
    </lineage>
</organism>
<dbReference type="GO" id="GO:0032815">
    <property type="term" value="P:negative regulation of natural killer cell activation"/>
    <property type="evidence" value="ECO:0007669"/>
    <property type="project" value="Ensembl"/>
</dbReference>
<dbReference type="Proteomes" id="UP000694407">
    <property type="component" value="Unplaced"/>
</dbReference>
<proteinExistence type="predicted"/>
<evidence type="ECO:0000256" key="2">
    <source>
        <dbReference type="SAM" id="MobiDB-lite"/>
    </source>
</evidence>
<dbReference type="GO" id="GO:0071539">
    <property type="term" value="P:protein localization to centrosome"/>
    <property type="evidence" value="ECO:0007669"/>
    <property type="project" value="Ensembl"/>
</dbReference>
<reference evidence="3" key="2">
    <citation type="submission" date="2025-09" db="UniProtKB">
        <authorList>
            <consortium name="Ensembl"/>
        </authorList>
    </citation>
    <scope>IDENTIFICATION</scope>
</reference>
<evidence type="ECO:0000313" key="4">
    <source>
        <dbReference type="Proteomes" id="UP000694407"/>
    </source>
</evidence>
<evidence type="ECO:0000256" key="1">
    <source>
        <dbReference type="SAM" id="Coils"/>
    </source>
</evidence>
<reference evidence="3" key="1">
    <citation type="submission" date="2025-08" db="UniProtKB">
        <authorList>
            <consortium name="Ensembl"/>
        </authorList>
    </citation>
    <scope>IDENTIFICATION</scope>
</reference>
<gene>
    <name evidence="3" type="primary">PIBF1</name>
</gene>
<dbReference type="PANTHER" id="PTHR18950:SF1">
    <property type="entry name" value="PROGESTERONE-INDUCED-BLOCKING FACTOR 1"/>
    <property type="match status" value="1"/>
</dbReference>
<feature type="coiled-coil region" evidence="1">
    <location>
        <begin position="205"/>
        <end position="253"/>
    </location>
</feature>
<dbReference type="GO" id="GO:0005634">
    <property type="term" value="C:nucleus"/>
    <property type="evidence" value="ECO:0007669"/>
    <property type="project" value="Ensembl"/>
</dbReference>
<dbReference type="GO" id="GO:0090307">
    <property type="term" value="P:mitotic spindle assembly"/>
    <property type="evidence" value="ECO:0007669"/>
    <property type="project" value="Ensembl"/>
</dbReference>
<dbReference type="PANTHER" id="PTHR18950">
    <property type="entry name" value="PROGESTERONE-INDUCED BLOCKING FACTOR 1"/>
    <property type="match status" value="1"/>
</dbReference>
<dbReference type="GeneTree" id="ENSGT00390000015293"/>
<sequence length="720" mass="85724">MSRKLPTELKKINISSSLESEDISLETTIPTDDISSSEEREGKMKITRQLIQRKELLHNIQLLKIELSQKNMMIDNLKVDYLTKIEELEEKLNDALHQKQLLTLRLDSQLTFQQKDARKYQELMKQEMETILLRQKQLEETNHQLREKAGDIRRNLRDFELTEEQYTKLKTFPEDQLSIPEYVSIRFYELVNPLRKEIYELHVKKNDLSEELSTNKGQLKQLTETYEEDRRNYSELQIRCQRLALELADTKQLIQQGDYRQENYDKVKVATLQQTVTLLQKDKEYLNRQNMELSVRCAHEEDRLERLQAQLEETKKAREEMYEKYVTSRDHYKIEYENKLQDELEQIRLKTHQEIEQLRNASKEIYERENRNLREARDNAMAEKDRAVMAEKDALEKHDQLLDRYRELQLSTESKVTEFLHQAKLKSFESERVQLLQEETLRNLTQCQLECEKYQKKLEVLTKEFYSLQASSEKRITELQAQNSEHQARLDIYEKLEKELDEIIMQTAEIENEDEAERILFSYGYGANVPTTAKRRLKQSVHLARRVLQLEKQNSLILKDLGHQKDQVTQLSQELDRANSMLNQTQQPYRYLIESVRQRDSKIDSLMKCIAQLEKDVSNLNKEKSALLQMKNQMALDLEQLLNHREELAAMKQILISMRSKQSENNLLLTKTESKNLTENETSKTLKMPKEHEDNIFIPKPTLFTKKEAPEWSKKQKMKT</sequence>
<dbReference type="GO" id="GO:0036064">
    <property type="term" value="C:ciliary basal body"/>
    <property type="evidence" value="ECO:0007669"/>
    <property type="project" value="Ensembl"/>
</dbReference>